<dbReference type="Proteomes" id="UP001057402">
    <property type="component" value="Chromosome 8"/>
</dbReference>
<dbReference type="EMBL" id="CM042887">
    <property type="protein sequence ID" value="KAI4330855.1"/>
    <property type="molecule type" value="Genomic_DNA"/>
</dbReference>
<comment type="caution">
    <text evidence="1">The sequence shown here is derived from an EMBL/GenBank/DDBJ whole genome shotgun (WGS) entry which is preliminary data.</text>
</comment>
<evidence type="ECO:0000313" key="1">
    <source>
        <dbReference type="EMBL" id="KAI4330855.1"/>
    </source>
</evidence>
<proteinExistence type="predicted"/>
<protein>
    <submittedName>
        <fullName evidence="1">Uncharacterized protein</fullName>
    </submittedName>
</protein>
<sequence>MYGSSDHLLSAVVVDETDLSSRKLQEFNQILMSLHKEKVKWSLSQIQEHLNELQSICVVLGLDFQHAATEVHASLTDSERRWNITNHTIERLSNTIQQLREVKLQRMQKLQDLATTMLLLWDLMDTPMEEQQLFQNVTCKIAASEEEINEPNILSEDCINHVAAEVARLEELKSSKMKELFLKKKLELGGYMQENSSDS</sequence>
<gene>
    <name evidence="1" type="ORF">MLD38_029100</name>
</gene>
<reference evidence="2" key="1">
    <citation type="journal article" date="2023" name="Front. Plant Sci.">
        <title>Chromosomal-level genome assembly of Melastoma candidum provides insights into trichome evolution.</title>
        <authorList>
            <person name="Zhong Y."/>
            <person name="Wu W."/>
            <person name="Sun C."/>
            <person name="Zou P."/>
            <person name="Liu Y."/>
            <person name="Dai S."/>
            <person name="Zhou R."/>
        </authorList>
    </citation>
    <scope>NUCLEOTIDE SEQUENCE [LARGE SCALE GENOMIC DNA]</scope>
</reference>
<organism evidence="1 2">
    <name type="scientific">Melastoma candidum</name>
    <dbReference type="NCBI Taxonomy" id="119954"/>
    <lineage>
        <taxon>Eukaryota</taxon>
        <taxon>Viridiplantae</taxon>
        <taxon>Streptophyta</taxon>
        <taxon>Embryophyta</taxon>
        <taxon>Tracheophyta</taxon>
        <taxon>Spermatophyta</taxon>
        <taxon>Magnoliopsida</taxon>
        <taxon>eudicotyledons</taxon>
        <taxon>Gunneridae</taxon>
        <taxon>Pentapetalae</taxon>
        <taxon>rosids</taxon>
        <taxon>malvids</taxon>
        <taxon>Myrtales</taxon>
        <taxon>Melastomataceae</taxon>
        <taxon>Melastomatoideae</taxon>
        <taxon>Melastomateae</taxon>
        <taxon>Melastoma</taxon>
    </lineage>
</organism>
<name>A0ACB9N3V0_9MYRT</name>
<accession>A0ACB9N3V0</accession>
<evidence type="ECO:0000313" key="2">
    <source>
        <dbReference type="Proteomes" id="UP001057402"/>
    </source>
</evidence>
<keyword evidence="2" id="KW-1185">Reference proteome</keyword>